<dbReference type="EMBL" id="CADEAL010001217">
    <property type="protein sequence ID" value="CAB1430232.1"/>
    <property type="molecule type" value="Genomic_DNA"/>
</dbReference>
<proteinExistence type="predicted"/>
<feature type="compositionally biased region" description="Basic and acidic residues" evidence="1">
    <location>
        <begin position="63"/>
        <end position="72"/>
    </location>
</feature>
<reference evidence="2" key="1">
    <citation type="submission" date="2020-03" db="EMBL/GenBank/DDBJ databases">
        <authorList>
            <person name="Weist P."/>
        </authorList>
    </citation>
    <scope>NUCLEOTIDE SEQUENCE</scope>
</reference>
<name>A0A9N7YKF1_PLEPL</name>
<keyword evidence="3" id="KW-1185">Reference proteome</keyword>
<evidence type="ECO:0000313" key="3">
    <source>
        <dbReference type="Proteomes" id="UP001153269"/>
    </source>
</evidence>
<dbReference type="Proteomes" id="UP001153269">
    <property type="component" value="Unassembled WGS sequence"/>
</dbReference>
<gene>
    <name evidence="2" type="ORF">PLEPLA_LOCUS18214</name>
</gene>
<organism evidence="2 3">
    <name type="scientific">Pleuronectes platessa</name>
    <name type="common">European plaice</name>
    <dbReference type="NCBI Taxonomy" id="8262"/>
    <lineage>
        <taxon>Eukaryota</taxon>
        <taxon>Metazoa</taxon>
        <taxon>Chordata</taxon>
        <taxon>Craniata</taxon>
        <taxon>Vertebrata</taxon>
        <taxon>Euteleostomi</taxon>
        <taxon>Actinopterygii</taxon>
        <taxon>Neopterygii</taxon>
        <taxon>Teleostei</taxon>
        <taxon>Neoteleostei</taxon>
        <taxon>Acanthomorphata</taxon>
        <taxon>Carangaria</taxon>
        <taxon>Pleuronectiformes</taxon>
        <taxon>Pleuronectoidei</taxon>
        <taxon>Pleuronectidae</taxon>
        <taxon>Pleuronectes</taxon>
    </lineage>
</organism>
<protein>
    <submittedName>
        <fullName evidence="2">Uncharacterized protein</fullName>
    </submittedName>
</protein>
<accession>A0A9N7YKF1</accession>
<feature type="region of interest" description="Disordered" evidence="1">
    <location>
        <begin position="57"/>
        <end position="116"/>
    </location>
</feature>
<sequence length="162" mass="17714">MELEPEGSALTCSSRAVSPPCVLRVSSVSPPCVLHQMMELQLHQKHLLLTSWKLDSTGKRTARPQEGERAGDNTEFIPGFNGDMSRGQDVQGPLSSQGPLRRLGGPSGAQRAQRSFPVTTTNETTRIEFHLVHCMAGLTTWGPPGRLLVGPLWPPHRLMLQS</sequence>
<dbReference type="AlphaFoldDB" id="A0A9N7YKF1"/>
<evidence type="ECO:0000256" key="1">
    <source>
        <dbReference type="SAM" id="MobiDB-lite"/>
    </source>
</evidence>
<comment type="caution">
    <text evidence="2">The sequence shown here is derived from an EMBL/GenBank/DDBJ whole genome shotgun (WGS) entry which is preliminary data.</text>
</comment>
<evidence type="ECO:0000313" key="2">
    <source>
        <dbReference type="EMBL" id="CAB1430232.1"/>
    </source>
</evidence>